<protein>
    <submittedName>
        <fullName evidence="3">Uncharacterized protein</fullName>
    </submittedName>
</protein>
<dbReference type="Gene3D" id="1.25.40.20">
    <property type="entry name" value="Ankyrin repeat-containing domain"/>
    <property type="match status" value="1"/>
</dbReference>
<proteinExistence type="predicted"/>
<keyword evidence="1" id="KW-0677">Repeat</keyword>
<dbReference type="PROSITE" id="PS50297">
    <property type="entry name" value="ANK_REP_REGION"/>
    <property type="match status" value="1"/>
</dbReference>
<dbReference type="Pfam" id="PF12796">
    <property type="entry name" value="Ank_2"/>
    <property type="match status" value="1"/>
</dbReference>
<dbReference type="SUPFAM" id="SSF48403">
    <property type="entry name" value="Ankyrin repeat"/>
    <property type="match status" value="1"/>
</dbReference>
<dbReference type="EMBL" id="UINC01133848">
    <property type="protein sequence ID" value="SVD17019.1"/>
    <property type="molecule type" value="Genomic_DNA"/>
</dbReference>
<dbReference type="SMART" id="SM00248">
    <property type="entry name" value="ANK"/>
    <property type="match status" value="3"/>
</dbReference>
<evidence type="ECO:0000256" key="2">
    <source>
        <dbReference type="ARBA" id="ARBA00023043"/>
    </source>
</evidence>
<sequence length="162" mass="17112">MKSLLVLIVGGLLVVGCATMLPPHYSLFDAIKKGDIEAVKQNLGAGANVNARIPLRSGVFDMIAGGAIASTGASVSASGGGETTTPLHQAAYYNRKEIAELLISKGADVNAFARIIWTPLDVAMKYKHPEITDLLIKHGGKKGKELKSIGDVLKESFLNIIK</sequence>
<evidence type="ECO:0000313" key="3">
    <source>
        <dbReference type="EMBL" id="SVD17019.1"/>
    </source>
</evidence>
<organism evidence="3">
    <name type="scientific">marine metagenome</name>
    <dbReference type="NCBI Taxonomy" id="408172"/>
    <lineage>
        <taxon>unclassified sequences</taxon>
        <taxon>metagenomes</taxon>
        <taxon>ecological metagenomes</taxon>
    </lineage>
</organism>
<keyword evidence="2" id="KW-0040">ANK repeat</keyword>
<dbReference type="InterPro" id="IPR036770">
    <property type="entry name" value="Ankyrin_rpt-contain_sf"/>
</dbReference>
<evidence type="ECO:0000256" key="1">
    <source>
        <dbReference type="ARBA" id="ARBA00022737"/>
    </source>
</evidence>
<name>A0A382T4C8_9ZZZZ</name>
<dbReference type="PANTHER" id="PTHR24171:SF9">
    <property type="entry name" value="ANKYRIN REPEAT DOMAIN-CONTAINING PROTEIN 39"/>
    <property type="match status" value="1"/>
</dbReference>
<accession>A0A382T4C8</accession>
<gene>
    <name evidence="3" type="ORF">METZ01_LOCUS369873</name>
</gene>
<dbReference type="InterPro" id="IPR002110">
    <property type="entry name" value="Ankyrin_rpt"/>
</dbReference>
<dbReference type="PROSITE" id="PS50088">
    <property type="entry name" value="ANK_REPEAT"/>
    <property type="match status" value="1"/>
</dbReference>
<reference evidence="3" key="1">
    <citation type="submission" date="2018-05" db="EMBL/GenBank/DDBJ databases">
        <authorList>
            <person name="Lanie J.A."/>
            <person name="Ng W.-L."/>
            <person name="Kazmierczak K.M."/>
            <person name="Andrzejewski T.M."/>
            <person name="Davidsen T.M."/>
            <person name="Wayne K.J."/>
            <person name="Tettelin H."/>
            <person name="Glass J.I."/>
            <person name="Rusch D."/>
            <person name="Podicherti R."/>
            <person name="Tsui H.-C.T."/>
            <person name="Winkler M.E."/>
        </authorList>
    </citation>
    <scope>NUCLEOTIDE SEQUENCE</scope>
</reference>
<dbReference type="PROSITE" id="PS51257">
    <property type="entry name" value="PROKAR_LIPOPROTEIN"/>
    <property type="match status" value="1"/>
</dbReference>
<dbReference type="AlphaFoldDB" id="A0A382T4C8"/>
<dbReference type="PANTHER" id="PTHR24171">
    <property type="entry name" value="ANKYRIN REPEAT DOMAIN-CONTAINING PROTEIN 39-RELATED"/>
    <property type="match status" value="1"/>
</dbReference>